<dbReference type="SUPFAM" id="SSF52540">
    <property type="entry name" value="P-loop containing nucleoside triphosphate hydrolases"/>
    <property type="match status" value="1"/>
</dbReference>
<keyword evidence="1" id="KW-0813">Transport</keyword>
<dbReference type="Proteomes" id="UP000428325">
    <property type="component" value="Chromosome"/>
</dbReference>
<dbReference type="InterPro" id="IPR051120">
    <property type="entry name" value="ABC_AA/LPS_Transport"/>
</dbReference>
<keyword evidence="3 5" id="KW-0067">ATP-binding</keyword>
<dbReference type="Pfam" id="PF00005">
    <property type="entry name" value="ABC_tran"/>
    <property type="match status" value="1"/>
</dbReference>
<dbReference type="SMART" id="SM00382">
    <property type="entry name" value="AAA"/>
    <property type="match status" value="1"/>
</dbReference>
<dbReference type="InterPro" id="IPR003593">
    <property type="entry name" value="AAA+_ATPase"/>
</dbReference>
<dbReference type="AlphaFoldDB" id="A0A6B9FDQ7"/>
<evidence type="ECO:0000256" key="3">
    <source>
        <dbReference type="ARBA" id="ARBA00022840"/>
    </source>
</evidence>
<dbReference type="OrthoDB" id="44250at2157"/>
<name>A0A6B9FDQ7_9EURY</name>
<dbReference type="InterPro" id="IPR003439">
    <property type="entry name" value="ABC_transporter-like_ATP-bd"/>
</dbReference>
<dbReference type="GO" id="GO:0005524">
    <property type="term" value="F:ATP binding"/>
    <property type="evidence" value="ECO:0007669"/>
    <property type="project" value="UniProtKB-KW"/>
</dbReference>
<organism evidence="5 6">
    <name type="scientific">Haloplanus rallus</name>
    <dbReference type="NCBI Taxonomy" id="1816183"/>
    <lineage>
        <taxon>Archaea</taxon>
        <taxon>Methanobacteriati</taxon>
        <taxon>Methanobacteriota</taxon>
        <taxon>Stenosarchaea group</taxon>
        <taxon>Halobacteria</taxon>
        <taxon>Halobacteriales</taxon>
        <taxon>Haloferacaceae</taxon>
        <taxon>Haloplanus</taxon>
    </lineage>
</organism>
<evidence type="ECO:0000256" key="2">
    <source>
        <dbReference type="ARBA" id="ARBA00022741"/>
    </source>
</evidence>
<dbReference type="PANTHER" id="PTHR45772:SF9">
    <property type="entry name" value="CONSERVED COMPONENT OF ABC TRANSPORTER FOR NATURAL AMINO ACIDS"/>
    <property type="match status" value="1"/>
</dbReference>
<dbReference type="GO" id="GO:0005886">
    <property type="term" value="C:plasma membrane"/>
    <property type="evidence" value="ECO:0007669"/>
    <property type="project" value="TreeGrafter"/>
</dbReference>
<dbReference type="EMBL" id="CP034345">
    <property type="protein sequence ID" value="QGX94239.1"/>
    <property type="molecule type" value="Genomic_DNA"/>
</dbReference>
<dbReference type="InterPro" id="IPR027417">
    <property type="entry name" value="P-loop_NTPase"/>
</dbReference>
<evidence type="ECO:0000259" key="4">
    <source>
        <dbReference type="PROSITE" id="PS50893"/>
    </source>
</evidence>
<evidence type="ECO:0000256" key="1">
    <source>
        <dbReference type="ARBA" id="ARBA00022448"/>
    </source>
</evidence>
<dbReference type="Pfam" id="PF12399">
    <property type="entry name" value="BCA_ABC_TP_C"/>
    <property type="match status" value="1"/>
</dbReference>
<feature type="domain" description="ABC transporter" evidence="4">
    <location>
        <begin position="7"/>
        <end position="235"/>
    </location>
</feature>
<evidence type="ECO:0000313" key="5">
    <source>
        <dbReference type="EMBL" id="QGX94239.1"/>
    </source>
</evidence>
<dbReference type="InterPro" id="IPR017871">
    <property type="entry name" value="ABC_transporter-like_CS"/>
</dbReference>
<keyword evidence="6" id="KW-1185">Reference proteome</keyword>
<evidence type="ECO:0000313" key="6">
    <source>
        <dbReference type="Proteomes" id="UP000428325"/>
    </source>
</evidence>
<dbReference type="PROSITE" id="PS00211">
    <property type="entry name" value="ABC_TRANSPORTER_1"/>
    <property type="match status" value="1"/>
</dbReference>
<proteinExistence type="predicted"/>
<dbReference type="RefSeq" id="WP_157688476.1">
    <property type="nucleotide sequence ID" value="NZ_CP034345.1"/>
</dbReference>
<dbReference type="Gene3D" id="3.40.50.300">
    <property type="entry name" value="P-loop containing nucleotide triphosphate hydrolases"/>
    <property type="match status" value="1"/>
</dbReference>
<accession>A0A6B9FDQ7</accession>
<dbReference type="GeneID" id="99245167"/>
<keyword evidence="2" id="KW-0547">Nucleotide-binding</keyword>
<dbReference type="InterPro" id="IPR032823">
    <property type="entry name" value="BCA_ABC_TP_C"/>
</dbReference>
<dbReference type="KEGG" id="hra:EI982_05280"/>
<gene>
    <name evidence="5" type="ORF">EI982_05280</name>
</gene>
<sequence length="238" mass="26090">MSGDSILEIESIRKEYGSLVAVDDVSFDVERGQILGLIGPNGAGKSTLFDLITGVQTPDGGTVNYDGQDITGNSLERNVELGLVRTFQQTRVLGQMTVRENLLVASQLSDQPRERADELLDVIELTEKSDILAEGLSFGQQKLISISQALMLDPEIILLDEPLAGVNPTMENKILDLIHEMHDEGTTFVFVEHDMDVIMSECEDIVVMNSGRLLTRGPPKQIQNDDRVIEAYFGGEGA</sequence>
<dbReference type="PROSITE" id="PS50893">
    <property type="entry name" value="ABC_TRANSPORTER_2"/>
    <property type="match status" value="1"/>
</dbReference>
<protein>
    <submittedName>
        <fullName evidence="5">ABC transporter ATP-binding protein</fullName>
    </submittedName>
</protein>
<dbReference type="GO" id="GO:0016887">
    <property type="term" value="F:ATP hydrolysis activity"/>
    <property type="evidence" value="ECO:0007669"/>
    <property type="project" value="InterPro"/>
</dbReference>
<reference evidence="5 6" key="1">
    <citation type="submission" date="2018-12" db="EMBL/GenBank/DDBJ databases">
        <title>Complete genome sequence of Haloplanus rallus MBLA0036.</title>
        <authorList>
            <person name="Nam Y.-d."/>
            <person name="Kang J."/>
            <person name="Chung W.-H."/>
            <person name="Park Y.S."/>
        </authorList>
    </citation>
    <scope>NUCLEOTIDE SEQUENCE [LARGE SCALE GENOMIC DNA]</scope>
    <source>
        <strain evidence="5 6">MBLA0036</strain>
    </source>
</reference>
<dbReference type="PANTHER" id="PTHR45772">
    <property type="entry name" value="CONSERVED COMPONENT OF ABC TRANSPORTER FOR NATURAL AMINO ACIDS-RELATED"/>
    <property type="match status" value="1"/>
</dbReference>
<dbReference type="CDD" id="cd03219">
    <property type="entry name" value="ABC_Mj1267_LivG_branched"/>
    <property type="match status" value="1"/>
</dbReference>